<name>A0A0P0VQQ1_ORYSJ</name>
<protein>
    <submittedName>
        <fullName evidence="1">Os02g0779850 protein</fullName>
    </submittedName>
</protein>
<dbReference type="Gramene" id="Os02t0779850-00">
    <property type="protein sequence ID" value="Os02t0779850-00"/>
    <property type="gene ID" value="Os02g0779850"/>
</dbReference>
<dbReference type="eggNOG" id="ENOG502R837">
    <property type="taxonomic scope" value="Eukaryota"/>
</dbReference>
<evidence type="ECO:0000313" key="2">
    <source>
        <dbReference type="Proteomes" id="UP000059680"/>
    </source>
</evidence>
<reference evidence="1 2" key="3">
    <citation type="journal article" date="2013" name="Rice">
        <title>Improvement of the Oryza sativa Nipponbare reference genome using next generation sequence and optical map data.</title>
        <authorList>
            <person name="Kawahara Y."/>
            <person name="de la Bastide M."/>
            <person name="Hamilton J.P."/>
            <person name="Kanamori H."/>
            <person name="McCombie W.R."/>
            <person name="Ouyang S."/>
            <person name="Schwartz D.C."/>
            <person name="Tanaka T."/>
            <person name="Wu J."/>
            <person name="Zhou S."/>
            <person name="Childs K.L."/>
            <person name="Davidson R.M."/>
            <person name="Lin H."/>
            <person name="Quesada-Ocampo L."/>
            <person name="Vaillancourt B."/>
            <person name="Sakai H."/>
            <person name="Lee S.S."/>
            <person name="Kim J."/>
            <person name="Numa H."/>
            <person name="Itoh T."/>
            <person name="Buell C.R."/>
            <person name="Matsumoto T."/>
        </authorList>
    </citation>
    <scope>NUCLEOTIDE SEQUENCE [LARGE SCALE GENOMIC DNA]</scope>
    <source>
        <strain evidence="2">cv. Nipponbare</strain>
    </source>
</reference>
<sequence length="260" mass="28278">MLAIAPDDRSPLVLGRAGRPCRHGDGVIQRSALRVEREPRWRHRESGAGRCGDGNVVHDIGVRPDVGHGAALRDLLSGPHEHHRERRVVEVAHGPPWPGRAVCRRTVICEERDLTTVVAEAAEECYVIVGGGVVHQSRVEGTVGVDVARPKLERPGCLARGHVLDGIAIIVHIVGRRHHGRLDCRWAPTRLCHLKHSGDAAHVQARHGRAGDDVELDAPIVDDIGHGRRHFSGPCSEDVDTGGNHVGLEDLWSKAVRSTT</sequence>
<reference evidence="2" key="1">
    <citation type="journal article" date="2005" name="Nature">
        <title>The map-based sequence of the rice genome.</title>
        <authorList>
            <consortium name="International rice genome sequencing project (IRGSP)"/>
            <person name="Matsumoto T."/>
            <person name="Wu J."/>
            <person name="Kanamori H."/>
            <person name="Katayose Y."/>
            <person name="Fujisawa M."/>
            <person name="Namiki N."/>
            <person name="Mizuno H."/>
            <person name="Yamamoto K."/>
            <person name="Antonio B.A."/>
            <person name="Baba T."/>
            <person name="Sakata K."/>
            <person name="Nagamura Y."/>
            <person name="Aoki H."/>
            <person name="Arikawa K."/>
            <person name="Arita K."/>
            <person name="Bito T."/>
            <person name="Chiden Y."/>
            <person name="Fujitsuka N."/>
            <person name="Fukunaka R."/>
            <person name="Hamada M."/>
            <person name="Harada C."/>
            <person name="Hayashi A."/>
            <person name="Hijishita S."/>
            <person name="Honda M."/>
            <person name="Hosokawa S."/>
            <person name="Ichikawa Y."/>
            <person name="Idonuma A."/>
            <person name="Iijima M."/>
            <person name="Ikeda M."/>
            <person name="Ikeno M."/>
            <person name="Ito K."/>
            <person name="Ito S."/>
            <person name="Ito T."/>
            <person name="Ito Y."/>
            <person name="Ito Y."/>
            <person name="Iwabuchi A."/>
            <person name="Kamiya K."/>
            <person name="Karasawa W."/>
            <person name="Kurita K."/>
            <person name="Katagiri S."/>
            <person name="Kikuta A."/>
            <person name="Kobayashi H."/>
            <person name="Kobayashi N."/>
            <person name="Machita K."/>
            <person name="Maehara T."/>
            <person name="Masukawa M."/>
            <person name="Mizubayashi T."/>
            <person name="Mukai Y."/>
            <person name="Nagasaki H."/>
            <person name="Nagata Y."/>
            <person name="Naito S."/>
            <person name="Nakashima M."/>
            <person name="Nakama Y."/>
            <person name="Nakamichi Y."/>
            <person name="Nakamura M."/>
            <person name="Meguro A."/>
            <person name="Negishi M."/>
            <person name="Ohta I."/>
            <person name="Ohta T."/>
            <person name="Okamoto M."/>
            <person name="Ono N."/>
            <person name="Saji S."/>
            <person name="Sakaguchi M."/>
            <person name="Sakai K."/>
            <person name="Shibata M."/>
            <person name="Shimokawa T."/>
            <person name="Song J."/>
            <person name="Takazaki Y."/>
            <person name="Terasawa K."/>
            <person name="Tsugane M."/>
            <person name="Tsuji K."/>
            <person name="Ueda S."/>
            <person name="Waki K."/>
            <person name="Yamagata H."/>
            <person name="Yamamoto M."/>
            <person name="Yamamoto S."/>
            <person name="Yamane H."/>
            <person name="Yoshiki S."/>
            <person name="Yoshihara R."/>
            <person name="Yukawa K."/>
            <person name="Zhong H."/>
            <person name="Yano M."/>
            <person name="Yuan Q."/>
            <person name="Ouyang S."/>
            <person name="Liu J."/>
            <person name="Jones K.M."/>
            <person name="Gansberger K."/>
            <person name="Moffat K."/>
            <person name="Hill J."/>
            <person name="Bera J."/>
            <person name="Fadrosh D."/>
            <person name="Jin S."/>
            <person name="Johri S."/>
            <person name="Kim M."/>
            <person name="Overton L."/>
            <person name="Reardon M."/>
            <person name="Tsitrin T."/>
            <person name="Vuong H."/>
            <person name="Weaver B."/>
            <person name="Ciecko A."/>
            <person name="Tallon L."/>
            <person name="Jackson J."/>
            <person name="Pai G."/>
            <person name="Aken S.V."/>
            <person name="Utterback T."/>
            <person name="Reidmuller S."/>
            <person name="Feldblyum T."/>
            <person name="Hsiao J."/>
            <person name="Zismann V."/>
            <person name="Iobst S."/>
            <person name="de Vazeille A.R."/>
            <person name="Buell C.R."/>
            <person name="Ying K."/>
            <person name="Li Y."/>
            <person name="Lu T."/>
            <person name="Huang Y."/>
            <person name="Zhao Q."/>
            <person name="Feng Q."/>
            <person name="Zhang L."/>
            <person name="Zhu J."/>
            <person name="Weng Q."/>
            <person name="Mu J."/>
            <person name="Lu Y."/>
            <person name="Fan D."/>
            <person name="Liu Y."/>
            <person name="Guan J."/>
            <person name="Zhang Y."/>
            <person name="Yu S."/>
            <person name="Liu X."/>
            <person name="Zhang Y."/>
            <person name="Hong G."/>
            <person name="Han B."/>
            <person name="Choisne N."/>
            <person name="Demange N."/>
            <person name="Orjeda G."/>
            <person name="Samain S."/>
            <person name="Cattolico L."/>
            <person name="Pelletier E."/>
            <person name="Couloux A."/>
            <person name="Segurens B."/>
            <person name="Wincker P."/>
            <person name="D'Hont A."/>
            <person name="Scarpelli C."/>
            <person name="Weissenbach J."/>
            <person name="Salanoubat M."/>
            <person name="Quetier F."/>
            <person name="Yu Y."/>
            <person name="Kim H.R."/>
            <person name="Rambo T."/>
            <person name="Currie J."/>
            <person name="Collura K."/>
            <person name="Luo M."/>
            <person name="Yang T."/>
            <person name="Ammiraju J.S.S."/>
            <person name="Engler F."/>
            <person name="Soderlund C."/>
            <person name="Wing R.A."/>
            <person name="Palmer L.E."/>
            <person name="de la Bastide M."/>
            <person name="Spiegel L."/>
            <person name="Nascimento L."/>
            <person name="Zutavern T."/>
            <person name="O'Shaughnessy A."/>
            <person name="Dike S."/>
            <person name="Dedhia N."/>
            <person name="Preston R."/>
            <person name="Balija V."/>
            <person name="McCombie W.R."/>
            <person name="Chow T."/>
            <person name="Chen H."/>
            <person name="Chung M."/>
            <person name="Chen C."/>
            <person name="Shaw J."/>
            <person name="Wu H."/>
            <person name="Hsiao K."/>
            <person name="Chao Y."/>
            <person name="Chu M."/>
            <person name="Cheng C."/>
            <person name="Hour A."/>
            <person name="Lee P."/>
            <person name="Lin S."/>
            <person name="Lin Y."/>
            <person name="Liou J."/>
            <person name="Liu S."/>
            <person name="Hsing Y."/>
            <person name="Raghuvanshi S."/>
            <person name="Mohanty A."/>
            <person name="Bharti A.K."/>
            <person name="Gaur A."/>
            <person name="Gupta V."/>
            <person name="Kumar D."/>
            <person name="Ravi V."/>
            <person name="Vij S."/>
            <person name="Kapur A."/>
            <person name="Khurana P."/>
            <person name="Khurana P."/>
            <person name="Khurana J.P."/>
            <person name="Tyagi A.K."/>
            <person name="Gaikwad K."/>
            <person name="Singh A."/>
            <person name="Dalal V."/>
            <person name="Srivastava S."/>
            <person name="Dixit A."/>
            <person name="Pal A.K."/>
            <person name="Ghazi I.A."/>
            <person name="Yadav M."/>
            <person name="Pandit A."/>
            <person name="Bhargava A."/>
            <person name="Sureshbabu K."/>
            <person name="Batra K."/>
            <person name="Sharma T.R."/>
            <person name="Mohapatra T."/>
            <person name="Singh N.K."/>
            <person name="Messing J."/>
            <person name="Nelson A.B."/>
            <person name="Fuks G."/>
            <person name="Kavchok S."/>
            <person name="Keizer G."/>
            <person name="Linton E."/>
            <person name="Llaca V."/>
            <person name="Song R."/>
            <person name="Tanyolac B."/>
            <person name="Young S."/>
            <person name="Ho-Il K."/>
            <person name="Hahn J.H."/>
            <person name="Sangsakoo G."/>
            <person name="Vanavichit A."/>
            <person name="de Mattos Luiz.A.T."/>
            <person name="Zimmer P.D."/>
            <person name="Malone G."/>
            <person name="Dellagostin O."/>
            <person name="de Oliveira A.C."/>
            <person name="Bevan M."/>
            <person name="Bancroft I."/>
            <person name="Minx P."/>
            <person name="Cordum H."/>
            <person name="Wilson R."/>
            <person name="Cheng Z."/>
            <person name="Jin W."/>
            <person name="Jiang J."/>
            <person name="Leong S.A."/>
            <person name="Iwama H."/>
            <person name="Gojobori T."/>
            <person name="Itoh T."/>
            <person name="Niimura Y."/>
            <person name="Fujii Y."/>
            <person name="Habara T."/>
            <person name="Sakai H."/>
            <person name="Sato Y."/>
            <person name="Wilson G."/>
            <person name="Kumar K."/>
            <person name="McCouch S."/>
            <person name="Juretic N."/>
            <person name="Hoen D."/>
            <person name="Wright S."/>
            <person name="Bruskiewich R."/>
            <person name="Bureau T."/>
            <person name="Miyao A."/>
            <person name="Hirochika H."/>
            <person name="Nishikawa T."/>
            <person name="Kadowaki K."/>
            <person name="Sugiura M."/>
            <person name="Burr B."/>
            <person name="Sasaki T."/>
        </authorList>
    </citation>
    <scope>NUCLEOTIDE SEQUENCE [LARGE SCALE GENOMIC DNA]</scope>
    <source>
        <strain evidence="2">cv. Nipponbare</strain>
    </source>
</reference>
<dbReference type="AlphaFoldDB" id="A0A0P0VQQ1"/>
<dbReference type="InParanoid" id="A0A0P0VQQ1"/>
<evidence type="ECO:0000313" key="1">
    <source>
        <dbReference type="EMBL" id="BAS81208.1"/>
    </source>
</evidence>
<gene>
    <name evidence="1" type="ordered locus">Os02g0779850</name>
    <name evidence="1" type="ORF">OSNPB_020779850</name>
</gene>
<dbReference type="EMBL" id="AP014958">
    <property type="protein sequence ID" value="BAS81208.1"/>
    <property type="molecule type" value="Genomic_DNA"/>
</dbReference>
<accession>A0A0P0VQQ1</accession>
<organism evidence="1 2">
    <name type="scientific">Oryza sativa subsp. japonica</name>
    <name type="common">Rice</name>
    <dbReference type="NCBI Taxonomy" id="39947"/>
    <lineage>
        <taxon>Eukaryota</taxon>
        <taxon>Viridiplantae</taxon>
        <taxon>Streptophyta</taxon>
        <taxon>Embryophyta</taxon>
        <taxon>Tracheophyta</taxon>
        <taxon>Spermatophyta</taxon>
        <taxon>Magnoliopsida</taxon>
        <taxon>Liliopsida</taxon>
        <taxon>Poales</taxon>
        <taxon>Poaceae</taxon>
        <taxon>BOP clade</taxon>
        <taxon>Oryzoideae</taxon>
        <taxon>Oryzeae</taxon>
        <taxon>Oryzinae</taxon>
        <taxon>Oryza</taxon>
        <taxon>Oryza sativa</taxon>
    </lineage>
</organism>
<dbReference type="PaxDb" id="39947-A0A0P0VQQ1"/>
<proteinExistence type="predicted"/>
<keyword evidence="2" id="KW-1185">Reference proteome</keyword>
<dbReference type="Proteomes" id="UP000059680">
    <property type="component" value="Chromosome 2"/>
</dbReference>
<reference evidence="1 2" key="2">
    <citation type="journal article" date="2013" name="Plant Cell Physiol.">
        <title>Rice Annotation Project Database (RAP-DB): an integrative and interactive database for rice genomics.</title>
        <authorList>
            <person name="Sakai H."/>
            <person name="Lee S.S."/>
            <person name="Tanaka T."/>
            <person name="Numa H."/>
            <person name="Kim J."/>
            <person name="Kawahara Y."/>
            <person name="Wakimoto H."/>
            <person name="Yang C.C."/>
            <person name="Iwamoto M."/>
            <person name="Abe T."/>
            <person name="Yamada Y."/>
            <person name="Muto A."/>
            <person name="Inokuchi H."/>
            <person name="Ikemura T."/>
            <person name="Matsumoto T."/>
            <person name="Sasaki T."/>
            <person name="Itoh T."/>
        </authorList>
    </citation>
    <scope>NUCLEOTIDE SEQUENCE [LARGE SCALE GENOMIC DNA]</scope>
    <source>
        <strain evidence="2">cv. Nipponbare</strain>
    </source>
</reference>